<gene>
    <name evidence="1" type="ORF">PYTT_1786</name>
</gene>
<reference evidence="2" key="1">
    <citation type="submission" date="2016-09" db="EMBL/GenBank/DDBJ databases">
        <authorList>
            <person name="Koehorst J."/>
        </authorList>
    </citation>
    <scope>NUCLEOTIDE SEQUENCE [LARGE SCALE GENOMIC DNA]</scope>
</reference>
<protein>
    <submittedName>
        <fullName evidence="1">Uncharacterized protein</fullName>
    </submittedName>
</protein>
<dbReference type="RefSeq" id="WP_067777756.1">
    <property type="nucleotide sequence ID" value="NZ_LIGX01000041.1"/>
</dbReference>
<dbReference type="PROSITE" id="PS51257">
    <property type="entry name" value="PROKAR_LIPOPROTEIN"/>
    <property type="match status" value="1"/>
</dbReference>
<evidence type="ECO:0000313" key="2">
    <source>
        <dbReference type="Proteomes" id="UP000176204"/>
    </source>
</evidence>
<dbReference type="EMBL" id="LT629973">
    <property type="protein sequence ID" value="SEH92741.1"/>
    <property type="molecule type" value="Genomic_DNA"/>
</dbReference>
<organism evidence="1 2">
    <name type="scientific">Akkermansia glycaniphila</name>
    <dbReference type="NCBI Taxonomy" id="1679444"/>
    <lineage>
        <taxon>Bacteria</taxon>
        <taxon>Pseudomonadati</taxon>
        <taxon>Verrucomicrobiota</taxon>
        <taxon>Verrucomicrobiia</taxon>
        <taxon>Verrucomicrobiales</taxon>
        <taxon>Akkermansiaceae</taxon>
        <taxon>Akkermansia</taxon>
    </lineage>
</organism>
<keyword evidence="2" id="KW-1185">Reference proteome</keyword>
<dbReference type="Proteomes" id="UP000176204">
    <property type="component" value="Chromosome I"/>
</dbReference>
<name>A0A1C7P8S7_9BACT</name>
<evidence type="ECO:0000313" key="1">
    <source>
        <dbReference type="EMBL" id="SEH92741.1"/>
    </source>
</evidence>
<sequence length="138" mass="15135">MKTIIRTTGLLAAALLLASCGKDDDEYDDHYHKGASTKHLMGNYDLQQDYSSDGSGEIFYVVQKGGGAGRNDGGVFRRNVSQITVVPPNEVYAYINHGGNVATGAYKLDANSGEVTGPLPEPEQHPWIDAWEFFYDYL</sequence>
<dbReference type="AlphaFoldDB" id="A0A1C7P8S7"/>
<dbReference type="KEGG" id="agl:PYTT_1786"/>
<dbReference type="STRING" id="1679444.PYTT_1786"/>
<proteinExistence type="predicted"/>
<accession>A0A1C7P8S7</accession>